<evidence type="ECO:0000313" key="2">
    <source>
        <dbReference type="Proteomes" id="UP001283361"/>
    </source>
</evidence>
<reference evidence="1" key="1">
    <citation type="journal article" date="2023" name="G3 (Bethesda)">
        <title>A reference genome for the long-term kleptoplast-retaining sea slug Elysia crispata morphotype clarki.</title>
        <authorList>
            <person name="Eastman K.E."/>
            <person name="Pendleton A.L."/>
            <person name="Shaikh M.A."/>
            <person name="Suttiyut T."/>
            <person name="Ogas R."/>
            <person name="Tomko P."/>
            <person name="Gavelis G."/>
            <person name="Widhalm J.R."/>
            <person name="Wisecaver J.H."/>
        </authorList>
    </citation>
    <scope>NUCLEOTIDE SEQUENCE</scope>
    <source>
        <strain evidence="1">ECLA1</strain>
    </source>
</reference>
<protein>
    <submittedName>
        <fullName evidence="1">Uncharacterized protein</fullName>
    </submittedName>
</protein>
<proteinExistence type="predicted"/>
<organism evidence="1 2">
    <name type="scientific">Elysia crispata</name>
    <name type="common">lettuce slug</name>
    <dbReference type="NCBI Taxonomy" id="231223"/>
    <lineage>
        <taxon>Eukaryota</taxon>
        <taxon>Metazoa</taxon>
        <taxon>Spiralia</taxon>
        <taxon>Lophotrochozoa</taxon>
        <taxon>Mollusca</taxon>
        <taxon>Gastropoda</taxon>
        <taxon>Heterobranchia</taxon>
        <taxon>Euthyneura</taxon>
        <taxon>Panpulmonata</taxon>
        <taxon>Sacoglossa</taxon>
        <taxon>Placobranchoidea</taxon>
        <taxon>Plakobranchidae</taxon>
        <taxon>Elysia</taxon>
    </lineage>
</organism>
<name>A0AAE0ZPH8_9GAST</name>
<gene>
    <name evidence="1" type="ORF">RRG08_027349</name>
</gene>
<evidence type="ECO:0000313" key="1">
    <source>
        <dbReference type="EMBL" id="KAK3772616.1"/>
    </source>
</evidence>
<sequence length="143" mass="16059">MTSCSQGIDPTHFTYASLNTLDKPMVILDFDALNQNEVGRSVFQNDQHTIIDNQLVIDGDGQNLAHILINDASQRCSRKAMLRMLILHLNMRLKHVENKRRAGGCEIAYRGLRAITFNRNNANFLFVACGITCMNITGRIHSA</sequence>
<dbReference type="Proteomes" id="UP001283361">
    <property type="component" value="Unassembled WGS sequence"/>
</dbReference>
<keyword evidence="2" id="KW-1185">Reference proteome</keyword>
<dbReference type="EMBL" id="JAWDGP010003613">
    <property type="protein sequence ID" value="KAK3772616.1"/>
    <property type="molecule type" value="Genomic_DNA"/>
</dbReference>
<comment type="caution">
    <text evidence="1">The sequence shown here is derived from an EMBL/GenBank/DDBJ whole genome shotgun (WGS) entry which is preliminary data.</text>
</comment>
<accession>A0AAE0ZPH8</accession>
<dbReference type="AlphaFoldDB" id="A0AAE0ZPH8"/>